<protein>
    <recommendedName>
        <fullName evidence="4">Candidate membrane protein</fullName>
    </recommendedName>
</protein>
<evidence type="ECO:0000256" key="1">
    <source>
        <dbReference type="SAM" id="SignalP"/>
    </source>
</evidence>
<name>F5XYI3_RAMTT</name>
<dbReference type="EMBL" id="CP000245">
    <property type="protein sequence ID" value="AEG93159.1"/>
    <property type="molecule type" value="Genomic_DNA"/>
</dbReference>
<feature type="signal peptide" evidence="1">
    <location>
        <begin position="1"/>
        <end position="22"/>
    </location>
</feature>
<evidence type="ECO:0000313" key="3">
    <source>
        <dbReference type="Proteomes" id="UP000008385"/>
    </source>
</evidence>
<keyword evidence="3" id="KW-1185">Reference proteome</keyword>
<dbReference type="Proteomes" id="UP000008385">
    <property type="component" value="Chromosome"/>
</dbReference>
<reference evidence="3" key="1">
    <citation type="submission" date="2006-01" db="EMBL/GenBank/DDBJ databases">
        <title>Genome of the cyst-dividing bacterium Ramlibacter tataouinensis.</title>
        <authorList>
            <person name="Barakat M."/>
            <person name="Ortet P."/>
            <person name="De Luca G."/>
            <person name="Jourlin-Castelli C."/>
            <person name="Ansaldi M."/>
            <person name="Py B."/>
            <person name="Fichant G."/>
            <person name="Coutinho P."/>
            <person name="Voulhoux R."/>
            <person name="Bastien O."/>
            <person name="Roy S."/>
            <person name="Marechal E."/>
            <person name="Henrissat B."/>
            <person name="Quentin Y."/>
            <person name="Noirot P."/>
            <person name="Filloux A."/>
            <person name="Mejean V."/>
            <person name="DuBow M."/>
            <person name="Barras F."/>
            <person name="Heulin T."/>
        </authorList>
    </citation>
    <scope>NUCLEOTIDE SEQUENCE [LARGE SCALE GENOMIC DNA]</scope>
    <source>
        <strain evidence="3">ATCC BAA-407 / DSM 14655 / LMG 21543 / TTB310</strain>
    </source>
</reference>
<feature type="chain" id="PRO_5003331184" description="Candidate membrane protein" evidence="1">
    <location>
        <begin position="23"/>
        <end position="49"/>
    </location>
</feature>
<dbReference type="RefSeq" id="WP_013901391.1">
    <property type="nucleotide sequence ID" value="NC_015677.1"/>
</dbReference>
<evidence type="ECO:0008006" key="4">
    <source>
        <dbReference type="Google" id="ProtNLM"/>
    </source>
</evidence>
<keyword evidence="1" id="KW-0732">Signal</keyword>
<accession>F5XYI3</accession>
<proteinExistence type="predicted"/>
<evidence type="ECO:0000313" key="2">
    <source>
        <dbReference type="EMBL" id="AEG93159.1"/>
    </source>
</evidence>
<reference evidence="2 3" key="2">
    <citation type="journal article" date="2011" name="PLoS ONE">
        <title>The Cyst-Dividing Bacterium Ramlibacter tataouinensis TTB310 Genome Reveals a Well-Stocked Toolbox for Adaptation to a Desert Environment.</title>
        <authorList>
            <person name="De Luca G."/>
            <person name="Barakat M."/>
            <person name="Ortet P."/>
            <person name="Fochesato S."/>
            <person name="Jourlin-Castelli C."/>
            <person name="Ansaldi M."/>
            <person name="Py B."/>
            <person name="Fichant G."/>
            <person name="Coutinho P.M."/>
            <person name="Voulhoux R."/>
            <person name="Bastien O."/>
            <person name="Marechal E."/>
            <person name="Henrissat B."/>
            <person name="Quentin Y."/>
            <person name="Noirot P."/>
            <person name="Filloux A."/>
            <person name="Mejean V."/>
            <person name="Dubow M.S."/>
            <person name="Barras F."/>
            <person name="Barbe V."/>
            <person name="Weissenbach J."/>
            <person name="Mihalcescu I."/>
            <person name="Vermeglio A."/>
            <person name="Achouak W."/>
            <person name="Heulin T."/>
        </authorList>
    </citation>
    <scope>NUCLEOTIDE SEQUENCE [LARGE SCALE GENOMIC DNA]</scope>
    <source>
        <strain evidence="3">ATCC BAA-407 / DSM 14655 / LMG 21543 / TTB310</strain>
    </source>
</reference>
<sequence>MYFHLTMMLVVLLVTLAMQAVATAGTVVPACRAGHLAQGLVLALRVAGA</sequence>
<dbReference type="AlphaFoldDB" id="F5XYI3"/>
<organism evidence="2 3">
    <name type="scientific">Ramlibacter tataouinensis (strain ATCC BAA-407 / DSM 14655 / LMG 21543 / TTB310)</name>
    <dbReference type="NCBI Taxonomy" id="365046"/>
    <lineage>
        <taxon>Bacteria</taxon>
        <taxon>Pseudomonadati</taxon>
        <taxon>Pseudomonadota</taxon>
        <taxon>Betaproteobacteria</taxon>
        <taxon>Burkholderiales</taxon>
        <taxon>Comamonadaceae</taxon>
        <taxon>Ramlibacter</taxon>
    </lineage>
</organism>
<dbReference type="KEGG" id="rta:Rta_20660"/>
<dbReference type="HOGENOM" id="CLU_3139935_0_0_4"/>
<gene>
    <name evidence="2" type="ordered locus">Rta_20660</name>
</gene>